<reference evidence="1 2" key="1">
    <citation type="submission" date="2017-05" db="EMBL/GenBank/DDBJ databases">
        <authorList>
            <person name="Varghese N."/>
            <person name="Submissions S."/>
        </authorList>
    </citation>
    <scope>NUCLEOTIDE SEQUENCE [LARGE SCALE GENOMIC DNA]</scope>
    <source>
        <strain evidence="1 2">DSM 26001</strain>
    </source>
</reference>
<evidence type="ECO:0000313" key="2">
    <source>
        <dbReference type="Proteomes" id="UP001158049"/>
    </source>
</evidence>
<comment type="caution">
    <text evidence="1">The sequence shown here is derived from an EMBL/GenBank/DDBJ whole genome shotgun (WGS) entry which is preliminary data.</text>
</comment>
<evidence type="ECO:0008006" key="3">
    <source>
        <dbReference type="Google" id="ProtNLM"/>
    </source>
</evidence>
<gene>
    <name evidence="1" type="ORF">SAMN06295970_11794</name>
</gene>
<proteinExistence type="predicted"/>
<dbReference type="Proteomes" id="UP001158049">
    <property type="component" value="Unassembled WGS sequence"/>
</dbReference>
<name>A0ABY1QIH1_9BURK</name>
<protein>
    <recommendedName>
        <fullName evidence="3">Bacteriophage protein</fullName>
    </recommendedName>
</protein>
<evidence type="ECO:0000313" key="1">
    <source>
        <dbReference type="EMBL" id="SMP71934.1"/>
    </source>
</evidence>
<dbReference type="RefSeq" id="WP_283443992.1">
    <property type="nucleotide sequence ID" value="NZ_FXUL01000017.1"/>
</dbReference>
<organism evidence="1 2">
    <name type="scientific">Noviherbaspirillum suwonense</name>
    <dbReference type="NCBI Taxonomy" id="1224511"/>
    <lineage>
        <taxon>Bacteria</taxon>
        <taxon>Pseudomonadati</taxon>
        <taxon>Pseudomonadota</taxon>
        <taxon>Betaproteobacteria</taxon>
        <taxon>Burkholderiales</taxon>
        <taxon>Oxalobacteraceae</taxon>
        <taxon>Noviherbaspirillum</taxon>
    </lineage>
</organism>
<keyword evidence="2" id="KW-1185">Reference proteome</keyword>
<sequence>MAIVPGICNSFKQDVLAMTPHTAADVYKIALYPSTANLSKATAAYSATGEVTGQGYTAGGVVLTGFSVTLDGDSGILDWSTDPTIPNSTITARGGLIYNSSRSNKAVAVIEFQNAGVPTDVTSTNGTFTITLPAPTAAAGLVRIG</sequence>
<dbReference type="EMBL" id="FXUL01000017">
    <property type="protein sequence ID" value="SMP71934.1"/>
    <property type="molecule type" value="Genomic_DNA"/>
</dbReference>
<accession>A0ABY1QIH1</accession>